<name>A0A4R7STB1_9ACTN</name>
<evidence type="ECO:0008006" key="5">
    <source>
        <dbReference type="Google" id="ProtNLM"/>
    </source>
</evidence>
<accession>A0A4R7STB1</accession>
<dbReference type="RefSeq" id="WP_133985311.1">
    <property type="nucleotide sequence ID" value="NZ_SOCE01000003.1"/>
</dbReference>
<keyword evidence="2" id="KW-0472">Membrane</keyword>
<proteinExistence type="predicted"/>
<comment type="caution">
    <text evidence="3">The sequence shown here is derived from an EMBL/GenBank/DDBJ whole genome shotgun (WGS) entry which is preliminary data.</text>
</comment>
<evidence type="ECO:0000313" key="3">
    <source>
        <dbReference type="EMBL" id="TDU82502.1"/>
    </source>
</evidence>
<evidence type="ECO:0000313" key="4">
    <source>
        <dbReference type="Proteomes" id="UP000295151"/>
    </source>
</evidence>
<sequence length="415" mass="42907">MRREDVHPLLTQAADGIPEPDLADAAWNAAVAIRRRRRRSVVIALVAVLVIGAAAALVAALGGGKAAIAPPTTPPSGPPGFVRPAGQIDGMDFWIAPPSGSERYLDRLDTSLGETLTLPEDPKSLREAPIERIAAVVLGIHSGSYEPLLLGNDGHWAHADVRLSAISTGAPLSSGAVSPSGELVAFPQPGAVQVLSVINSEAREISLPTQDLRSVSWLPDDNRLIVSGPDAAYRVLLDDGGKGERAVTPVEPSGDPEDATSPYQLSGSGGRVALAGYSIAKGWTSHTAAQLPVESWVGQTFASGSTAARLFISGELSELPDPDPQPQVVAAISVQGAAQSRLLVLGSSPPPTAGTVAPAVDRPPGCCLVLGWYDSNTVLVQVQGWVISWGVLTGQVRRVTELEVSGVALGPGVRG</sequence>
<reference evidence="3 4" key="1">
    <citation type="submission" date="2019-03" db="EMBL/GenBank/DDBJ databases">
        <title>Genomic Encyclopedia of Type Strains, Phase III (KMG-III): the genomes of soil and plant-associated and newly described type strains.</title>
        <authorList>
            <person name="Whitman W."/>
        </authorList>
    </citation>
    <scope>NUCLEOTIDE SEQUENCE [LARGE SCALE GENOMIC DNA]</scope>
    <source>
        <strain evidence="3 4">VKM Ac-2575</strain>
    </source>
</reference>
<feature type="region of interest" description="Disordered" evidence="1">
    <location>
        <begin position="243"/>
        <end position="266"/>
    </location>
</feature>
<protein>
    <recommendedName>
        <fullName evidence="5">WD40 repeat protein</fullName>
    </recommendedName>
</protein>
<gene>
    <name evidence="3" type="ORF">EV138_7396</name>
</gene>
<evidence type="ECO:0000256" key="1">
    <source>
        <dbReference type="SAM" id="MobiDB-lite"/>
    </source>
</evidence>
<dbReference type="EMBL" id="SOCE01000003">
    <property type="protein sequence ID" value="TDU82502.1"/>
    <property type="molecule type" value="Genomic_DNA"/>
</dbReference>
<dbReference type="SUPFAM" id="SSF82171">
    <property type="entry name" value="DPP6 N-terminal domain-like"/>
    <property type="match status" value="1"/>
</dbReference>
<feature type="transmembrane region" description="Helical" evidence="2">
    <location>
        <begin position="41"/>
        <end position="62"/>
    </location>
</feature>
<dbReference type="AlphaFoldDB" id="A0A4R7STB1"/>
<keyword evidence="4" id="KW-1185">Reference proteome</keyword>
<evidence type="ECO:0000256" key="2">
    <source>
        <dbReference type="SAM" id="Phobius"/>
    </source>
</evidence>
<dbReference type="OrthoDB" id="4855658at2"/>
<keyword evidence="2" id="KW-0812">Transmembrane</keyword>
<organism evidence="3 4">
    <name type="scientific">Kribbella voronezhensis</name>
    <dbReference type="NCBI Taxonomy" id="2512212"/>
    <lineage>
        <taxon>Bacteria</taxon>
        <taxon>Bacillati</taxon>
        <taxon>Actinomycetota</taxon>
        <taxon>Actinomycetes</taxon>
        <taxon>Propionibacteriales</taxon>
        <taxon>Kribbellaceae</taxon>
        <taxon>Kribbella</taxon>
    </lineage>
</organism>
<keyword evidence="2" id="KW-1133">Transmembrane helix</keyword>
<dbReference type="Proteomes" id="UP000295151">
    <property type="component" value="Unassembled WGS sequence"/>
</dbReference>